<organism evidence="3 4">
    <name type="scientific">Variovorax robiniae</name>
    <dbReference type="NCBI Taxonomy" id="1836199"/>
    <lineage>
        <taxon>Bacteria</taxon>
        <taxon>Pseudomonadati</taxon>
        <taxon>Pseudomonadota</taxon>
        <taxon>Betaproteobacteria</taxon>
        <taxon>Burkholderiales</taxon>
        <taxon>Comamonadaceae</taxon>
        <taxon>Variovorax</taxon>
    </lineage>
</organism>
<dbReference type="Pfam" id="PF06742">
    <property type="entry name" value="DUF1214"/>
    <property type="match status" value="1"/>
</dbReference>
<gene>
    <name evidence="3" type="ORF">WKW79_16895</name>
</gene>
<dbReference type="InterPro" id="IPR010621">
    <property type="entry name" value="DUF1214"/>
</dbReference>
<name>A0ABU8X8W1_9BURK</name>
<evidence type="ECO:0000259" key="2">
    <source>
        <dbReference type="Pfam" id="PF06863"/>
    </source>
</evidence>
<dbReference type="SUPFAM" id="SSF160935">
    <property type="entry name" value="VPA0735-like"/>
    <property type="match status" value="1"/>
</dbReference>
<evidence type="ECO:0000259" key="1">
    <source>
        <dbReference type="Pfam" id="PF06742"/>
    </source>
</evidence>
<feature type="domain" description="DUF1214" evidence="1">
    <location>
        <begin position="230"/>
        <end position="315"/>
    </location>
</feature>
<dbReference type="InterPro" id="IPR010679">
    <property type="entry name" value="DUF1254"/>
</dbReference>
<evidence type="ECO:0000313" key="3">
    <source>
        <dbReference type="EMBL" id="MEJ8856260.1"/>
    </source>
</evidence>
<dbReference type="Gene3D" id="2.60.120.600">
    <property type="entry name" value="Domain of unknown function DUF1214, C-terminal domain"/>
    <property type="match status" value="1"/>
</dbReference>
<dbReference type="Proteomes" id="UP001367030">
    <property type="component" value="Unassembled WGS sequence"/>
</dbReference>
<keyword evidence="4" id="KW-1185">Reference proteome</keyword>
<proteinExistence type="predicted"/>
<dbReference type="Gene3D" id="2.60.40.1610">
    <property type="entry name" value="Domain of unknown function DUF1254"/>
    <property type="match status" value="1"/>
</dbReference>
<dbReference type="InterPro" id="IPR037049">
    <property type="entry name" value="DUF1214_C_sf"/>
</dbReference>
<dbReference type="RefSeq" id="WP_340336425.1">
    <property type="nucleotide sequence ID" value="NZ_JBBKZS010000006.1"/>
</dbReference>
<comment type="caution">
    <text evidence="3">The sequence shown here is derived from an EMBL/GenBank/DDBJ whole genome shotgun (WGS) entry which is preliminary data.</text>
</comment>
<protein>
    <submittedName>
        <fullName evidence="3">DUF1254 domain-containing protein</fullName>
    </submittedName>
</protein>
<feature type="domain" description="DUF1254" evidence="2">
    <location>
        <begin position="45"/>
        <end position="154"/>
    </location>
</feature>
<dbReference type="PANTHER" id="PTHR36509">
    <property type="entry name" value="BLL3101 PROTEIN"/>
    <property type="match status" value="1"/>
</dbReference>
<accession>A0ABU8X8W1</accession>
<dbReference type="Pfam" id="PF06863">
    <property type="entry name" value="DUF1254"/>
    <property type="match status" value="1"/>
</dbReference>
<sequence length="331" mass="35886">MATTSNAQSATAATSAVPVTVDNFVRAESDTYVAALTKQGGGLGKLLHRREPASIDHQTVIRLNRDTFYSSGTFDLDAGPVTITMPDSGARYMALQVINEDHYTPNVYYGAGTYTLTRENVGTRYVVAAIRTLVDPNDPQDIQKVHGLQDAIKVSQKAPGTLELPNWDPVSQKKVRDALLVLATTIPDFKGAFGTKEQVDPVRRLVGAAAAWGGNPDKDATYLNFTPAKNDGSTVYKLSVKDVPVDGFWSVSVYNAAGYYEKNATNAYSLNNLTAKKSADGSIAIQFGGCDAQVANCLPIVKGWNYTVRLYRPRQEILSGAWKFPEPQPQS</sequence>
<evidence type="ECO:0000313" key="4">
    <source>
        <dbReference type="Proteomes" id="UP001367030"/>
    </source>
</evidence>
<dbReference type="PANTHER" id="PTHR36509:SF2">
    <property type="entry name" value="BLL3101 PROTEIN"/>
    <property type="match status" value="1"/>
</dbReference>
<dbReference type="InterPro" id="IPR037050">
    <property type="entry name" value="DUF1254_sf"/>
</dbReference>
<dbReference type="EMBL" id="JBBKZS010000006">
    <property type="protein sequence ID" value="MEJ8856260.1"/>
    <property type="molecule type" value="Genomic_DNA"/>
</dbReference>
<reference evidence="3 4" key="1">
    <citation type="submission" date="2024-03" db="EMBL/GenBank/DDBJ databases">
        <title>Novel species of the genus Variovorax.</title>
        <authorList>
            <person name="Liu Q."/>
            <person name="Xin Y.-H."/>
        </authorList>
    </citation>
    <scope>NUCLEOTIDE SEQUENCE [LARGE SCALE GENOMIC DNA]</scope>
    <source>
        <strain evidence="3 4">KACC 18901</strain>
    </source>
</reference>